<name>A0A0B0MTC4_GOSAR</name>
<organism evidence="1 2">
    <name type="scientific">Gossypium arboreum</name>
    <name type="common">Tree cotton</name>
    <name type="synonym">Gossypium nanking</name>
    <dbReference type="NCBI Taxonomy" id="29729"/>
    <lineage>
        <taxon>Eukaryota</taxon>
        <taxon>Viridiplantae</taxon>
        <taxon>Streptophyta</taxon>
        <taxon>Embryophyta</taxon>
        <taxon>Tracheophyta</taxon>
        <taxon>Spermatophyta</taxon>
        <taxon>Magnoliopsida</taxon>
        <taxon>eudicotyledons</taxon>
        <taxon>Gunneridae</taxon>
        <taxon>Pentapetalae</taxon>
        <taxon>rosids</taxon>
        <taxon>malvids</taxon>
        <taxon>Malvales</taxon>
        <taxon>Malvaceae</taxon>
        <taxon>Malvoideae</taxon>
        <taxon>Gossypium</taxon>
    </lineage>
</organism>
<gene>
    <name evidence="1" type="ORF">F383_31398</name>
</gene>
<accession>A0A0B0MTC4</accession>
<dbReference type="AlphaFoldDB" id="A0A0B0MTC4"/>
<sequence length="55" mass="6346">MSNRTLSATNSRFVVEHNYSPVYTIYANQKTKSIIFTMLNTYELTSDAKIVNRVN</sequence>
<evidence type="ECO:0000313" key="1">
    <source>
        <dbReference type="EMBL" id="KHG05323.1"/>
    </source>
</evidence>
<proteinExistence type="predicted"/>
<dbReference type="Proteomes" id="UP000032142">
    <property type="component" value="Unassembled WGS sequence"/>
</dbReference>
<protein>
    <submittedName>
        <fullName evidence="1">Uncharacterized protein</fullName>
    </submittedName>
</protein>
<dbReference type="EMBL" id="JRRC01428178">
    <property type="protein sequence ID" value="KHG05323.1"/>
    <property type="molecule type" value="Genomic_DNA"/>
</dbReference>
<keyword evidence="2" id="KW-1185">Reference proteome</keyword>
<comment type="caution">
    <text evidence="1">The sequence shown here is derived from an EMBL/GenBank/DDBJ whole genome shotgun (WGS) entry which is preliminary data.</text>
</comment>
<reference evidence="2" key="1">
    <citation type="submission" date="2014-09" db="EMBL/GenBank/DDBJ databases">
        <authorList>
            <person name="Mudge J."/>
            <person name="Ramaraj T."/>
            <person name="Lindquist I.E."/>
            <person name="Bharti A.K."/>
            <person name="Sundararajan A."/>
            <person name="Cameron C.T."/>
            <person name="Woodward J.E."/>
            <person name="May G.D."/>
            <person name="Brubaker C."/>
            <person name="Broadhvest J."/>
            <person name="Wilkins T.A."/>
        </authorList>
    </citation>
    <scope>NUCLEOTIDE SEQUENCE</scope>
    <source>
        <strain evidence="2">cv. AKA8401</strain>
    </source>
</reference>
<evidence type="ECO:0000313" key="2">
    <source>
        <dbReference type="Proteomes" id="UP000032142"/>
    </source>
</evidence>